<dbReference type="PANTHER" id="PTHR48090:SF10">
    <property type="entry name" value="GLUCOSYL-3-PHOSPHOGLYCERATE SYNTHASE"/>
    <property type="match status" value="1"/>
</dbReference>
<sequence length="419" mass="47728">METTKKYPSAVRDNVYEWTKKVKDVNILVGIPCYNNEDTISHVISTAAEGLKKYFPDKKYALFVSDGGSTDDTREVAYAAPVPEEFQRRVAIYRGSPGKGTSFRAVFELAMHLKADCCVVVDSDLRSITPEWIKLLAEPVLNKHAGFVAPSYIRHKNDGTITNNIIYPITRALYGQRIRQPIGGDFGFSGELAVLYTKEDVWDTDVARFGIDIWMSTTAINTGLKIVQAQLGTKVHDAKDPAEHLGPMFRQVVSTLMYLMGKYEINWRNVKGSTPVETMGEPEKIAKIEPVSVNFNKLEIELLEGFSHFDPLYKQIIEPESYEQLAKNVRKLKKTGKLIFPADLWAKILYDFAFTYQSWNRNRKRLIGIMVPLYFGRTAAYCQEVAELDSEQAEQVVEKQAQVFEDTKPYLIKKYEAWE</sequence>
<keyword evidence="3" id="KW-0328">Glycosyltransferase</keyword>
<gene>
    <name evidence="7" type="ORF">SCALIN_C47_0010</name>
</gene>
<dbReference type="Pfam" id="PF00535">
    <property type="entry name" value="Glycos_transf_2"/>
    <property type="match status" value="1"/>
</dbReference>
<keyword evidence="5" id="KW-0460">Magnesium</keyword>
<keyword evidence="8" id="KW-1185">Reference proteome</keyword>
<comment type="cofactor">
    <cofactor evidence="1">
        <name>Mg(2+)</name>
        <dbReference type="ChEBI" id="CHEBI:18420"/>
    </cofactor>
</comment>
<dbReference type="GO" id="GO:0016757">
    <property type="term" value="F:glycosyltransferase activity"/>
    <property type="evidence" value="ECO:0007669"/>
    <property type="project" value="UniProtKB-KW"/>
</dbReference>
<dbReference type="OrthoDB" id="9759709at2"/>
<organism evidence="7 8">
    <name type="scientific">Candidatus Scalindua japonica</name>
    <dbReference type="NCBI Taxonomy" id="1284222"/>
    <lineage>
        <taxon>Bacteria</taxon>
        <taxon>Pseudomonadati</taxon>
        <taxon>Planctomycetota</taxon>
        <taxon>Candidatus Brocadiia</taxon>
        <taxon>Candidatus Brocadiales</taxon>
        <taxon>Candidatus Scalinduaceae</taxon>
        <taxon>Candidatus Scalindua</taxon>
    </lineage>
</organism>
<dbReference type="PANTHER" id="PTHR48090">
    <property type="entry name" value="UNDECAPRENYL-PHOSPHATE 4-DEOXY-4-FORMAMIDO-L-ARABINOSE TRANSFERASE-RELATED"/>
    <property type="match status" value="1"/>
</dbReference>
<evidence type="ECO:0000256" key="2">
    <source>
        <dbReference type="ARBA" id="ARBA00006739"/>
    </source>
</evidence>
<dbReference type="InterPro" id="IPR029044">
    <property type="entry name" value="Nucleotide-diphossugar_trans"/>
</dbReference>
<accession>A0A286U4G9</accession>
<evidence type="ECO:0000256" key="5">
    <source>
        <dbReference type="ARBA" id="ARBA00022842"/>
    </source>
</evidence>
<dbReference type="Proteomes" id="UP000218542">
    <property type="component" value="Unassembled WGS sequence"/>
</dbReference>
<comment type="similarity">
    <text evidence="2">Belongs to the glycosyltransferase 2 family.</text>
</comment>
<evidence type="ECO:0000256" key="3">
    <source>
        <dbReference type="ARBA" id="ARBA00022676"/>
    </source>
</evidence>
<name>A0A286U4G9_9BACT</name>
<evidence type="ECO:0000259" key="6">
    <source>
        <dbReference type="Pfam" id="PF00535"/>
    </source>
</evidence>
<reference evidence="8" key="1">
    <citation type="journal article" date="2017" name="Environ. Microbiol. Rep.">
        <title>Genetic Diversity of Marine Anaerobic Ammonium-Oxidizing Bacteria as Revealed by Genomic and Proteomic Analyses of 'Candidatus Scalindua japonica'.</title>
        <authorList>
            <person name="Oshiki M."/>
            <person name="Mizuto K."/>
            <person name="Kimura Z."/>
            <person name="Kindaichi T."/>
            <person name="Satoh H."/>
            <person name="Okabe S."/>
        </authorList>
    </citation>
    <scope>NUCLEOTIDE SEQUENCE [LARGE SCALE GENOMIC DNA]</scope>
    <source>
        <strain evidence="8">husup-a2</strain>
    </source>
</reference>
<dbReference type="Gene3D" id="3.90.550.10">
    <property type="entry name" value="Spore Coat Polysaccharide Biosynthesis Protein SpsA, Chain A"/>
    <property type="match status" value="1"/>
</dbReference>
<dbReference type="AlphaFoldDB" id="A0A286U4G9"/>
<dbReference type="InterPro" id="IPR050256">
    <property type="entry name" value="Glycosyltransferase_2"/>
</dbReference>
<keyword evidence="4 7" id="KW-0808">Transferase</keyword>
<evidence type="ECO:0000313" key="8">
    <source>
        <dbReference type="Proteomes" id="UP000218542"/>
    </source>
</evidence>
<dbReference type="RefSeq" id="WP_096896436.1">
    <property type="nucleotide sequence ID" value="NZ_BAOS01000047.1"/>
</dbReference>
<comment type="caution">
    <text evidence="7">The sequence shown here is derived from an EMBL/GenBank/DDBJ whole genome shotgun (WGS) entry which is preliminary data.</text>
</comment>
<feature type="domain" description="Glycosyltransferase 2-like" evidence="6">
    <location>
        <begin position="29"/>
        <end position="165"/>
    </location>
</feature>
<evidence type="ECO:0000313" key="7">
    <source>
        <dbReference type="EMBL" id="GAX63039.1"/>
    </source>
</evidence>
<dbReference type="InterPro" id="IPR001173">
    <property type="entry name" value="Glyco_trans_2-like"/>
</dbReference>
<protein>
    <submittedName>
        <fullName evidence="7">Glycosyltransferase</fullName>
    </submittedName>
</protein>
<dbReference type="EMBL" id="BAOS01000047">
    <property type="protein sequence ID" value="GAX63039.1"/>
    <property type="molecule type" value="Genomic_DNA"/>
</dbReference>
<evidence type="ECO:0000256" key="1">
    <source>
        <dbReference type="ARBA" id="ARBA00001946"/>
    </source>
</evidence>
<proteinExistence type="inferred from homology"/>
<evidence type="ECO:0000256" key="4">
    <source>
        <dbReference type="ARBA" id="ARBA00022679"/>
    </source>
</evidence>
<dbReference type="SUPFAM" id="SSF53448">
    <property type="entry name" value="Nucleotide-diphospho-sugar transferases"/>
    <property type="match status" value="1"/>
</dbReference>